<reference evidence="2" key="1">
    <citation type="journal article" date="2023" name="Science">
        <title>Genome structures resolve the early diversification of teleost fishes.</title>
        <authorList>
            <person name="Parey E."/>
            <person name="Louis A."/>
            <person name="Montfort J."/>
            <person name="Bouchez O."/>
            <person name="Roques C."/>
            <person name="Iampietro C."/>
            <person name="Lluch J."/>
            <person name="Castinel A."/>
            <person name="Donnadieu C."/>
            <person name="Desvignes T."/>
            <person name="Floi Bucao C."/>
            <person name="Jouanno E."/>
            <person name="Wen M."/>
            <person name="Mejri S."/>
            <person name="Dirks R."/>
            <person name="Jansen H."/>
            <person name="Henkel C."/>
            <person name="Chen W.J."/>
            <person name="Zahm M."/>
            <person name="Cabau C."/>
            <person name="Klopp C."/>
            <person name="Thompson A.W."/>
            <person name="Robinson-Rechavi M."/>
            <person name="Braasch I."/>
            <person name="Lecointre G."/>
            <person name="Bobe J."/>
            <person name="Postlethwait J.H."/>
            <person name="Berthelot C."/>
            <person name="Roest Crollius H."/>
            <person name="Guiguen Y."/>
        </authorList>
    </citation>
    <scope>NUCLEOTIDE SEQUENCE</scope>
    <source>
        <strain evidence="2">WJC10195</strain>
    </source>
</reference>
<keyword evidence="3" id="KW-1185">Reference proteome</keyword>
<evidence type="ECO:0000313" key="3">
    <source>
        <dbReference type="Proteomes" id="UP001152622"/>
    </source>
</evidence>
<dbReference type="AlphaFoldDB" id="A0A9Q1FBF0"/>
<comment type="caution">
    <text evidence="2">The sequence shown here is derived from an EMBL/GenBank/DDBJ whole genome shotgun (WGS) entry which is preliminary data.</text>
</comment>
<dbReference type="EMBL" id="JAINUF010000007">
    <property type="protein sequence ID" value="KAJ8354800.1"/>
    <property type="molecule type" value="Genomic_DNA"/>
</dbReference>
<dbReference type="Proteomes" id="UP001152622">
    <property type="component" value="Chromosome 7"/>
</dbReference>
<sequence>MNVDDLALKVSRSQAFQPSVNQSETQWREEPRPFDHPVMEEETLVFQPIRAHSHQDLTGRSTRALGCQIPLRPYAYAALPTHSAEICPRYPATDPPVRAPSHLAACYHGNSTTDTQEQGAEENSAAHYGAGSSRTFRTQRETRKRCFCNSSTYFVGVGRV</sequence>
<gene>
    <name evidence="2" type="ORF">SKAU_G00223670</name>
</gene>
<evidence type="ECO:0000256" key="1">
    <source>
        <dbReference type="SAM" id="MobiDB-lite"/>
    </source>
</evidence>
<name>A0A9Q1FBF0_SYNKA</name>
<protein>
    <submittedName>
        <fullName evidence="2">Uncharacterized protein</fullName>
    </submittedName>
</protein>
<evidence type="ECO:0000313" key="2">
    <source>
        <dbReference type="EMBL" id="KAJ8354800.1"/>
    </source>
</evidence>
<organism evidence="2 3">
    <name type="scientific">Synaphobranchus kaupii</name>
    <name type="common">Kaup's arrowtooth eel</name>
    <dbReference type="NCBI Taxonomy" id="118154"/>
    <lineage>
        <taxon>Eukaryota</taxon>
        <taxon>Metazoa</taxon>
        <taxon>Chordata</taxon>
        <taxon>Craniata</taxon>
        <taxon>Vertebrata</taxon>
        <taxon>Euteleostomi</taxon>
        <taxon>Actinopterygii</taxon>
        <taxon>Neopterygii</taxon>
        <taxon>Teleostei</taxon>
        <taxon>Anguilliformes</taxon>
        <taxon>Synaphobranchidae</taxon>
        <taxon>Synaphobranchus</taxon>
    </lineage>
</organism>
<proteinExistence type="predicted"/>
<accession>A0A9Q1FBF0</accession>
<feature type="region of interest" description="Disordered" evidence="1">
    <location>
        <begin position="110"/>
        <end position="135"/>
    </location>
</feature>